<sequence length="95" mass="9987">MKPVDSYSAINTRLDRPTPNEAAVKSLADSEPPKATIPSAISTTASKLAAEKPPFDAQKVSDIKQQISAGSYQVDTDNLAAKMIDAGVLGVESKK</sequence>
<evidence type="ECO:0000256" key="9">
    <source>
        <dbReference type="SAM" id="MobiDB-lite"/>
    </source>
</evidence>
<dbReference type="NCBIfam" id="TIGR03824">
    <property type="entry name" value="FlgM_jcvi"/>
    <property type="match status" value="1"/>
</dbReference>
<evidence type="ECO:0000256" key="4">
    <source>
        <dbReference type="ARBA" id="ARBA00022795"/>
    </source>
</evidence>
<keyword evidence="5" id="KW-0805">Transcription regulation</keyword>
<comment type="caution">
    <text evidence="11">The sequence shown here is derived from an EMBL/GenBank/DDBJ whole genome shotgun (WGS) entry which is preliminary data.</text>
</comment>
<dbReference type="InterPro" id="IPR035890">
    <property type="entry name" value="Anti-sigma-28_factor_FlgM_sf"/>
</dbReference>
<evidence type="ECO:0000256" key="6">
    <source>
        <dbReference type="ARBA" id="ARBA00023163"/>
    </source>
</evidence>
<evidence type="ECO:0000259" key="10">
    <source>
        <dbReference type="Pfam" id="PF04316"/>
    </source>
</evidence>
<keyword evidence="11" id="KW-0966">Cell projection</keyword>
<evidence type="ECO:0000313" key="12">
    <source>
        <dbReference type="Proteomes" id="UP000652427"/>
    </source>
</evidence>
<evidence type="ECO:0000256" key="5">
    <source>
        <dbReference type="ARBA" id="ARBA00023015"/>
    </source>
</evidence>
<dbReference type="SUPFAM" id="SSF101498">
    <property type="entry name" value="Anti-sigma factor FlgM"/>
    <property type="match status" value="1"/>
</dbReference>
<evidence type="ECO:0000313" key="11">
    <source>
        <dbReference type="EMBL" id="NVD26864.1"/>
    </source>
</evidence>
<evidence type="ECO:0000256" key="3">
    <source>
        <dbReference type="ARBA" id="ARBA00022491"/>
    </source>
</evidence>
<comment type="function">
    <text evidence="7">Responsible for the coupling of flagellin expression to flagellar assembly by preventing expression of the flagellin genes when a component of the middle class of proteins is defective. It negatively regulates flagellar genes by inhibiting the activity of FliA by directly binding to FliA.</text>
</comment>
<dbReference type="InterPro" id="IPR007412">
    <property type="entry name" value="FlgM"/>
</dbReference>
<evidence type="ECO:0000256" key="8">
    <source>
        <dbReference type="ARBA" id="ARBA00030117"/>
    </source>
</evidence>
<dbReference type="EMBL" id="JABWMH010000001">
    <property type="protein sequence ID" value="NVD26864.1"/>
    <property type="molecule type" value="Genomic_DNA"/>
</dbReference>
<dbReference type="RefSeq" id="WP_176278376.1">
    <property type="nucleotide sequence ID" value="NZ_JABWMH010000001.1"/>
</dbReference>
<reference evidence="11 12" key="1">
    <citation type="submission" date="2020-06" db="EMBL/GenBank/DDBJ databases">
        <authorList>
            <person name="Kim S.-J."/>
            <person name="Park S.-J."/>
        </authorList>
    </citation>
    <scope>NUCLEOTIDE SEQUENCE [LARGE SCALE GENOMIC DNA]</scope>
    <source>
        <strain evidence="11 12">SW-151</strain>
    </source>
</reference>
<dbReference type="InterPro" id="IPR031316">
    <property type="entry name" value="FlgM_C"/>
</dbReference>
<keyword evidence="3" id="KW-0678">Repressor</keyword>
<evidence type="ECO:0000256" key="1">
    <source>
        <dbReference type="ARBA" id="ARBA00005322"/>
    </source>
</evidence>
<evidence type="ECO:0000256" key="2">
    <source>
        <dbReference type="ARBA" id="ARBA00017823"/>
    </source>
</evidence>
<protein>
    <recommendedName>
        <fullName evidence="2">Negative regulator of flagellin synthesis</fullName>
    </recommendedName>
    <alternativeName>
        <fullName evidence="8">Anti-sigma-28 factor</fullName>
    </alternativeName>
</protein>
<comment type="similarity">
    <text evidence="1">Belongs to the FlgM family.</text>
</comment>
<keyword evidence="11" id="KW-0969">Cilium</keyword>
<dbReference type="Pfam" id="PF04316">
    <property type="entry name" value="FlgM"/>
    <property type="match status" value="1"/>
</dbReference>
<keyword evidence="11" id="KW-0282">Flagellum</keyword>
<organism evidence="11 12">
    <name type="scientific">Parasphingorhabdus flavimaris</name>
    <dbReference type="NCBI Taxonomy" id="266812"/>
    <lineage>
        <taxon>Bacteria</taxon>
        <taxon>Pseudomonadati</taxon>
        <taxon>Pseudomonadota</taxon>
        <taxon>Alphaproteobacteria</taxon>
        <taxon>Sphingomonadales</taxon>
        <taxon>Sphingomonadaceae</taxon>
        <taxon>Parasphingorhabdus</taxon>
    </lineage>
</organism>
<feature type="domain" description="Anti-sigma-28 factor FlgM C-terminal" evidence="10">
    <location>
        <begin position="43"/>
        <end position="85"/>
    </location>
</feature>
<gene>
    <name evidence="11" type="primary">flgM</name>
    <name evidence="11" type="ORF">HUO14_02955</name>
</gene>
<accession>A0ABX2MZJ5</accession>
<name>A0ABX2MZJ5_9SPHN</name>
<keyword evidence="4" id="KW-1005">Bacterial flagellum biogenesis</keyword>
<keyword evidence="12" id="KW-1185">Reference proteome</keyword>
<feature type="region of interest" description="Disordered" evidence="9">
    <location>
        <begin position="1"/>
        <end position="38"/>
    </location>
</feature>
<keyword evidence="6" id="KW-0804">Transcription</keyword>
<proteinExistence type="inferred from homology"/>
<dbReference type="Proteomes" id="UP000652427">
    <property type="component" value="Unassembled WGS sequence"/>
</dbReference>
<evidence type="ECO:0000256" key="7">
    <source>
        <dbReference type="ARBA" id="ARBA00024739"/>
    </source>
</evidence>